<feature type="non-terminal residue" evidence="5">
    <location>
        <position position="1"/>
    </location>
</feature>
<dbReference type="PANTHER" id="PTHR46572">
    <property type="entry name" value="RHO1 GDP-GTP EXCHANGE PROTEIN 1-RELATED"/>
    <property type="match status" value="1"/>
</dbReference>
<dbReference type="Pfam" id="PF15405">
    <property type="entry name" value="PH_5"/>
    <property type="match status" value="1"/>
</dbReference>
<dbReference type="Pfam" id="PF00621">
    <property type="entry name" value="RhoGEF"/>
    <property type="match status" value="1"/>
</dbReference>
<dbReference type="SMART" id="SM00036">
    <property type="entry name" value="CNH"/>
    <property type="match status" value="1"/>
</dbReference>
<dbReference type="PANTHER" id="PTHR46572:SF1">
    <property type="entry name" value="RHO1 GUANINE NUCLEOTIDE EXCHANGE FACTOR TUS1"/>
    <property type="match status" value="1"/>
</dbReference>
<feature type="domain" description="CNH" evidence="4">
    <location>
        <begin position="534"/>
        <end position="849"/>
    </location>
</feature>
<dbReference type="STRING" id="4846.A0A367JH91"/>
<evidence type="ECO:0000259" key="4">
    <source>
        <dbReference type="PROSITE" id="PS50219"/>
    </source>
</evidence>
<dbReference type="PROSITE" id="PS50219">
    <property type="entry name" value="CNH"/>
    <property type="match status" value="1"/>
</dbReference>
<name>A0A367JH91_RHIST</name>
<protein>
    <submittedName>
        <fullName evidence="5">RHO1 GDP-GTP exchange protein 2</fullName>
    </submittedName>
</protein>
<keyword evidence="1" id="KW-0597">Phosphoprotein</keyword>
<organism evidence="5 6">
    <name type="scientific">Rhizopus stolonifer</name>
    <name type="common">Rhizopus nigricans</name>
    <dbReference type="NCBI Taxonomy" id="4846"/>
    <lineage>
        <taxon>Eukaryota</taxon>
        <taxon>Fungi</taxon>
        <taxon>Fungi incertae sedis</taxon>
        <taxon>Mucoromycota</taxon>
        <taxon>Mucoromycotina</taxon>
        <taxon>Mucoromycetes</taxon>
        <taxon>Mucorales</taxon>
        <taxon>Mucorineae</taxon>
        <taxon>Rhizopodaceae</taxon>
        <taxon>Rhizopus</taxon>
    </lineage>
</organism>
<evidence type="ECO:0000256" key="1">
    <source>
        <dbReference type="ARBA" id="ARBA00022553"/>
    </source>
</evidence>
<accession>A0A367JH91</accession>
<dbReference type="SMART" id="SM00325">
    <property type="entry name" value="RhoGEF"/>
    <property type="match status" value="1"/>
</dbReference>
<dbReference type="SUPFAM" id="SSF48065">
    <property type="entry name" value="DBL homology domain (DH-domain)"/>
    <property type="match status" value="1"/>
</dbReference>
<dbReference type="Proteomes" id="UP000253551">
    <property type="component" value="Unassembled WGS sequence"/>
</dbReference>
<dbReference type="InterPro" id="IPR035899">
    <property type="entry name" value="DBL_dom_sf"/>
</dbReference>
<dbReference type="InterPro" id="IPR001180">
    <property type="entry name" value="CNH_dom"/>
</dbReference>
<evidence type="ECO:0000313" key="6">
    <source>
        <dbReference type="Proteomes" id="UP000253551"/>
    </source>
</evidence>
<dbReference type="SMART" id="SM00233">
    <property type="entry name" value="PH"/>
    <property type="match status" value="1"/>
</dbReference>
<comment type="caution">
    <text evidence="5">The sequence shown here is derived from an EMBL/GenBank/DDBJ whole genome shotgun (WGS) entry which is preliminary data.</text>
</comment>
<dbReference type="Gene3D" id="2.30.29.30">
    <property type="entry name" value="Pleckstrin-homology domain (PH domain)/Phosphotyrosine-binding domain (PTB)"/>
    <property type="match status" value="1"/>
</dbReference>
<dbReference type="CDD" id="cd00160">
    <property type="entry name" value="RhoGEF"/>
    <property type="match status" value="1"/>
</dbReference>
<dbReference type="AlphaFoldDB" id="A0A367JH91"/>
<sequence>KIFQHLLDGIPEAYCVIVANAFMKAAPSLFEPIHYSQKSIIQRTFFNSTDEYYTLQEDSDDVPTGLLTSLLECYTYDCLPGKGGCYAPRCPNKPEVFDFEFNVQDPLLEMTITSKHRSSSSEHATQSTLQMAWAQKVPQALLATLSKKEIARQEAMNELIYSEQVYKKDLQVLAEAIVIPLSEKSSLIPSPKKRAEFVHEVFGNYKQLLEVSAALFDDLVDLQQQYENACIPMIGDVLIKHYAYFEDPFTRYCPRVSLAEYLIKEEARNNPDLEKFMAHAEKSKRMRRLAFRHFLLNPVTRLQRYPLLLDAILKKTEPDHPDYTYLSKCLDMVKKVASQSDALADIFKKRVQILEINDMIRFKPGEYQDLKLTDPHRKLYYQGDIKRRSGGITEVTEKTDIHAFIFDHLALLTKPRKSSAAASVDEYRVWKRPIPLQMLYVAPLATELSQAPTSSSLRSNSQASFLVTFTFQHLGQRGGTYSFMCTVTEKQKWLSAIEEAKASLKKRTGEDVFEVVSLDDASFRYMTTGVGSKQAKVTCTAPFTSVSGEKKLVIGTDTGVYIKSMTGTGVRRVVSTEGVTQLSVLEKHHVLLVLADKTLKAYPLDLLDSAVTTTSGKPPERLGQELGQHIHYFQVGFCNNRDLVVYKKKKNTSSIFTALEPLYDLREPKNQKYITHKTGFIMSNRSSHAWFKRYKEFYVGAESNNIHFLKSKLLIVCERGFEIIDPENLSVGGRDIPDKMDPQFNFVHRQADMVKPIAMYRIHDKFLLCYSKFAFYVNNRNGSLVQRGPQRLPLLCEWEGTPEHIVYQYPYIIAFDPQFIEVRHVDTGDLVQIIPGEQMRLTYYTSNPTQEVDIHGCQTHAKRPDLQNIFYLKLQKTTARK</sequence>
<reference evidence="5 6" key="1">
    <citation type="journal article" date="2018" name="G3 (Bethesda)">
        <title>Phylogenetic and Phylogenomic Definition of Rhizopus Species.</title>
        <authorList>
            <person name="Gryganskyi A.P."/>
            <person name="Golan J."/>
            <person name="Dolatabadi S."/>
            <person name="Mondo S."/>
            <person name="Robb S."/>
            <person name="Idnurm A."/>
            <person name="Muszewska A."/>
            <person name="Steczkiewicz K."/>
            <person name="Masonjones S."/>
            <person name="Liao H.L."/>
            <person name="Gajdeczka M.T."/>
            <person name="Anike F."/>
            <person name="Vuek A."/>
            <person name="Anishchenko I.M."/>
            <person name="Voigt K."/>
            <person name="de Hoog G.S."/>
            <person name="Smith M.E."/>
            <person name="Heitman J."/>
            <person name="Vilgalys R."/>
            <person name="Stajich J.E."/>
        </authorList>
    </citation>
    <scope>NUCLEOTIDE SEQUENCE [LARGE SCALE GENOMIC DNA]</scope>
    <source>
        <strain evidence="5 6">LSU 92-RS-03</strain>
    </source>
</reference>
<dbReference type="InterPro" id="IPR001849">
    <property type="entry name" value="PH_domain"/>
</dbReference>
<gene>
    <name evidence="5" type="primary">ROM2_8</name>
    <name evidence="5" type="ORF">CU098_005149</name>
</gene>
<keyword evidence="6" id="KW-1185">Reference proteome</keyword>
<dbReference type="Gene3D" id="1.20.900.10">
    <property type="entry name" value="Dbl homology (DH) domain"/>
    <property type="match status" value="1"/>
</dbReference>
<proteinExistence type="predicted"/>
<dbReference type="InterPro" id="IPR011993">
    <property type="entry name" value="PH-like_dom_sf"/>
</dbReference>
<dbReference type="GO" id="GO:0005085">
    <property type="term" value="F:guanyl-nucleotide exchange factor activity"/>
    <property type="evidence" value="ECO:0007669"/>
    <property type="project" value="UniProtKB-KW"/>
</dbReference>
<dbReference type="EMBL" id="PJQM01003361">
    <property type="protein sequence ID" value="RCH89303.1"/>
    <property type="molecule type" value="Genomic_DNA"/>
</dbReference>
<evidence type="ECO:0000259" key="3">
    <source>
        <dbReference type="PROSITE" id="PS50010"/>
    </source>
</evidence>
<dbReference type="SUPFAM" id="SSF50729">
    <property type="entry name" value="PH domain-like"/>
    <property type="match status" value="1"/>
</dbReference>
<evidence type="ECO:0000313" key="5">
    <source>
        <dbReference type="EMBL" id="RCH89303.1"/>
    </source>
</evidence>
<feature type="domain" description="DH" evidence="3">
    <location>
        <begin position="151"/>
        <end position="343"/>
    </location>
</feature>
<dbReference type="InterPro" id="IPR052233">
    <property type="entry name" value="Rho-type_GEFs"/>
</dbReference>
<dbReference type="OrthoDB" id="2272012at2759"/>
<dbReference type="Pfam" id="PF00780">
    <property type="entry name" value="CNH"/>
    <property type="match status" value="1"/>
</dbReference>
<evidence type="ECO:0000256" key="2">
    <source>
        <dbReference type="ARBA" id="ARBA00022658"/>
    </source>
</evidence>
<dbReference type="PROSITE" id="PS50010">
    <property type="entry name" value="DH_2"/>
    <property type="match status" value="1"/>
</dbReference>
<dbReference type="InterPro" id="IPR041675">
    <property type="entry name" value="PH_5"/>
</dbReference>
<keyword evidence="2" id="KW-0344">Guanine-nucleotide releasing factor</keyword>
<dbReference type="InterPro" id="IPR000219">
    <property type="entry name" value="DH_dom"/>
</dbReference>